<feature type="region of interest" description="Disordered" evidence="7">
    <location>
        <begin position="734"/>
        <end position="843"/>
    </location>
</feature>
<feature type="compositionally biased region" description="Basic and acidic residues" evidence="7">
    <location>
        <begin position="159"/>
        <end position="176"/>
    </location>
</feature>
<feature type="region of interest" description="Disordered" evidence="7">
    <location>
        <begin position="1140"/>
        <end position="1159"/>
    </location>
</feature>
<keyword evidence="2" id="KW-0547">Nucleotide-binding</keyword>
<accession>A0A1G4H1C0</accession>
<feature type="region of interest" description="Disordered" evidence="7">
    <location>
        <begin position="1881"/>
        <end position="1913"/>
    </location>
</feature>
<feature type="compositionally biased region" description="Gly residues" evidence="7">
    <location>
        <begin position="643"/>
        <end position="656"/>
    </location>
</feature>
<feature type="region of interest" description="Disordered" evidence="7">
    <location>
        <begin position="2008"/>
        <end position="2076"/>
    </location>
</feature>
<feature type="compositionally biased region" description="Low complexity" evidence="7">
    <location>
        <begin position="1400"/>
        <end position="1412"/>
    </location>
</feature>
<keyword evidence="4 6" id="KW-0175">Coiled coil</keyword>
<feature type="compositionally biased region" description="Basic residues" evidence="7">
    <location>
        <begin position="1121"/>
        <end position="1131"/>
    </location>
</feature>
<dbReference type="PANTHER" id="PTHR37739">
    <property type="entry name" value="KINESIN-LIKE PROTEIN KIN-12D"/>
    <property type="match status" value="1"/>
</dbReference>
<keyword evidence="1" id="KW-0493">Microtubule</keyword>
<dbReference type="GO" id="GO:0005524">
    <property type="term" value="F:ATP binding"/>
    <property type="evidence" value="ECO:0007669"/>
    <property type="project" value="UniProtKB-KW"/>
</dbReference>
<feature type="region of interest" description="Disordered" evidence="7">
    <location>
        <begin position="1087"/>
        <end position="1131"/>
    </location>
</feature>
<protein>
    <submittedName>
        <fullName evidence="8">Uncharacterized protein</fullName>
    </submittedName>
</protein>
<feature type="region of interest" description="Disordered" evidence="7">
    <location>
        <begin position="635"/>
        <end position="666"/>
    </location>
</feature>
<feature type="region of interest" description="Disordered" evidence="7">
    <location>
        <begin position="1745"/>
        <end position="1798"/>
    </location>
</feature>
<feature type="compositionally biased region" description="Polar residues" evidence="7">
    <location>
        <begin position="1775"/>
        <end position="1789"/>
    </location>
</feature>
<feature type="compositionally biased region" description="Basic and acidic residues" evidence="7">
    <location>
        <begin position="741"/>
        <end position="750"/>
    </location>
</feature>
<name>A0A1G4H1C0_PLAVI</name>
<feature type="compositionally biased region" description="Gly residues" evidence="7">
    <location>
        <begin position="1746"/>
        <end position="1756"/>
    </location>
</feature>
<feature type="region of interest" description="Disordered" evidence="7">
    <location>
        <begin position="1481"/>
        <end position="1502"/>
    </location>
</feature>
<feature type="compositionally biased region" description="Gly residues" evidence="7">
    <location>
        <begin position="2010"/>
        <end position="2025"/>
    </location>
</feature>
<organism evidence="8 9">
    <name type="scientific">Plasmodium vivax</name>
    <name type="common">malaria parasite P. vivax</name>
    <dbReference type="NCBI Taxonomy" id="5855"/>
    <lineage>
        <taxon>Eukaryota</taxon>
        <taxon>Sar</taxon>
        <taxon>Alveolata</taxon>
        <taxon>Apicomplexa</taxon>
        <taxon>Aconoidasida</taxon>
        <taxon>Haemosporida</taxon>
        <taxon>Plasmodiidae</taxon>
        <taxon>Plasmodium</taxon>
        <taxon>Plasmodium (Plasmodium)</taxon>
    </lineage>
</organism>
<evidence type="ECO:0000256" key="3">
    <source>
        <dbReference type="ARBA" id="ARBA00022840"/>
    </source>
</evidence>
<reference evidence="8 9" key="1">
    <citation type="submission" date="2016-07" db="EMBL/GenBank/DDBJ databases">
        <authorList>
            <consortium name="Pathogen Informatics"/>
        </authorList>
    </citation>
    <scope>NUCLEOTIDE SEQUENCE [LARGE SCALE GENOMIC DNA]</scope>
</reference>
<dbReference type="EMBL" id="LT615250">
    <property type="protein sequence ID" value="SCO68667.1"/>
    <property type="molecule type" value="Genomic_DNA"/>
</dbReference>
<evidence type="ECO:0000313" key="9">
    <source>
        <dbReference type="Proteomes" id="UP000196402"/>
    </source>
</evidence>
<dbReference type="eggNOG" id="ENOG502QWYZ">
    <property type="taxonomic scope" value="Eukaryota"/>
</dbReference>
<feature type="coiled-coil region" evidence="6">
    <location>
        <begin position="1935"/>
        <end position="1962"/>
    </location>
</feature>
<feature type="compositionally biased region" description="Basic and acidic residues" evidence="7">
    <location>
        <begin position="1893"/>
        <end position="1911"/>
    </location>
</feature>
<keyword evidence="3" id="KW-0067">ATP-binding</keyword>
<feature type="region of interest" description="Disordered" evidence="7">
    <location>
        <begin position="2185"/>
        <end position="2222"/>
    </location>
</feature>
<feature type="coiled-coil region" evidence="6">
    <location>
        <begin position="412"/>
        <end position="509"/>
    </location>
</feature>
<keyword evidence="5" id="KW-0505">Motor protein</keyword>
<dbReference type="InterPro" id="IPR044986">
    <property type="entry name" value="KIF15/KIN-12"/>
</dbReference>
<dbReference type="VEuPathDB" id="PlasmoDB:PVP01_1228700"/>
<feature type="coiled-coil region" evidence="6">
    <location>
        <begin position="555"/>
        <end position="631"/>
    </location>
</feature>
<feature type="region of interest" description="Disordered" evidence="7">
    <location>
        <begin position="1400"/>
        <end position="1435"/>
    </location>
</feature>
<evidence type="ECO:0000256" key="7">
    <source>
        <dbReference type="SAM" id="MobiDB-lite"/>
    </source>
</evidence>
<evidence type="ECO:0000256" key="4">
    <source>
        <dbReference type="ARBA" id="ARBA00023054"/>
    </source>
</evidence>
<proteinExistence type="predicted"/>
<feature type="compositionally biased region" description="Pro residues" evidence="7">
    <location>
        <begin position="204"/>
        <end position="229"/>
    </location>
</feature>
<evidence type="ECO:0000256" key="5">
    <source>
        <dbReference type="ARBA" id="ARBA00023175"/>
    </source>
</evidence>
<evidence type="ECO:0000256" key="1">
    <source>
        <dbReference type="ARBA" id="ARBA00022701"/>
    </source>
</evidence>
<feature type="compositionally biased region" description="Polar residues" evidence="7">
    <location>
        <begin position="238"/>
        <end position="255"/>
    </location>
</feature>
<feature type="compositionally biased region" description="Low complexity" evidence="7">
    <location>
        <begin position="263"/>
        <end position="276"/>
    </location>
</feature>
<feature type="region of interest" description="Disordered" evidence="7">
    <location>
        <begin position="1"/>
        <end position="60"/>
    </location>
</feature>
<dbReference type="PANTHER" id="PTHR37739:SF16">
    <property type="entry name" value="KINESIN-LIKE PROTEIN"/>
    <property type="match status" value="1"/>
</dbReference>
<gene>
    <name evidence="8" type="ORF">PVT01_120032900</name>
</gene>
<dbReference type="VEuPathDB" id="PlasmoDB:PVW1_120043200"/>
<feature type="compositionally biased region" description="Gly residues" evidence="7">
    <location>
        <begin position="10"/>
        <end position="20"/>
    </location>
</feature>
<dbReference type="VEuPathDB" id="PlasmoDB:PVPAM_120033500"/>
<dbReference type="GO" id="GO:0005874">
    <property type="term" value="C:microtubule"/>
    <property type="evidence" value="ECO:0007669"/>
    <property type="project" value="UniProtKB-KW"/>
</dbReference>
<dbReference type="Proteomes" id="UP000196402">
    <property type="component" value="Chromosome 12"/>
</dbReference>
<feature type="compositionally biased region" description="Basic residues" evidence="7">
    <location>
        <begin position="1205"/>
        <end position="1223"/>
    </location>
</feature>
<feature type="region of interest" description="Disordered" evidence="7">
    <location>
        <begin position="1028"/>
        <end position="1071"/>
    </location>
</feature>
<dbReference type="VEuPathDB" id="PlasmoDB:PVX_116585"/>
<evidence type="ECO:0000256" key="6">
    <source>
        <dbReference type="SAM" id="Coils"/>
    </source>
</evidence>
<evidence type="ECO:0000313" key="8">
    <source>
        <dbReference type="EMBL" id="SCO68667.1"/>
    </source>
</evidence>
<feature type="coiled-coil region" evidence="6">
    <location>
        <begin position="696"/>
        <end position="730"/>
    </location>
</feature>
<feature type="compositionally biased region" description="Gly residues" evidence="7">
    <location>
        <begin position="2032"/>
        <end position="2045"/>
    </location>
</feature>
<feature type="compositionally biased region" description="Basic residues" evidence="7">
    <location>
        <begin position="2203"/>
        <end position="2215"/>
    </location>
</feature>
<feature type="compositionally biased region" description="Basic and acidic residues" evidence="7">
    <location>
        <begin position="24"/>
        <end position="57"/>
    </location>
</feature>
<evidence type="ECO:0000256" key="2">
    <source>
        <dbReference type="ARBA" id="ARBA00022741"/>
    </source>
</evidence>
<feature type="compositionally biased region" description="Low complexity" evidence="7">
    <location>
        <begin position="657"/>
        <end position="666"/>
    </location>
</feature>
<feature type="region of interest" description="Disordered" evidence="7">
    <location>
        <begin position="139"/>
        <end position="276"/>
    </location>
</feature>
<feature type="region of interest" description="Disordered" evidence="7">
    <location>
        <begin position="1205"/>
        <end position="1247"/>
    </location>
</feature>
<feature type="compositionally biased region" description="Basic and acidic residues" evidence="7">
    <location>
        <begin position="784"/>
        <end position="795"/>
    </location>
</feature>
<sequence length="2325" mass="252757">MDEGQQQAGLCGGGSGGRSGVEGTDQHGERRSVGGTDQHGERRSVGGTDQHADEHSTGDGLNFEFSYESILNNDIVRPQEIDCGMSCASSFFEGSERVSPGGDYAMDAAGGPPSCAISAPPLSARNSSALEFSFQRDAAQGEALHRGSSLGGEAPQGEGHPHGGADGGREGGKDGGTDGAANGGRDAPQPSNTFTQKEEISPGELPPGELPPGELPPGELPPGELPPGEEPLRRGPPTATSGETCLVSPTMTSTDKQGRYYKSSPSISSTRTSDVSEANEIYRSLQTEIASYKMKNFHMRSEAQVQSSYLVNERKKNEEYVQMLQRFLLEPSGCSQQGNDTMGSLNLLDVENKKLRQELALKSSEVIELSNLVNNLKDQKVIFMNSLQNELEMCINKEAEASLMLHAQTKRLANANNFIAKQNRQISQLKEEILKVEETYILHVNKLESRINQLLEERNEFVSTAKRLEVINLESRKKDEELSKCRQRCKELSEELNDLLRIVSAERDNRGANFGGFYEDGHSISSFASLQGGFLSGCPPTGEAPPGGNPLREENIILAKQLQQMIQQNDALKAEVAQQVQDLQEVTTQLESHKQTIKEKNQNYTLLLNRYNSLEQDFENVHLLCMQLEERFRVEHSSPARESGGGKGSGGSGGESGNRSGNHSRLLSRSNFSLSDLDLNHSQQSESDIQHYKIFCSELQLENESLKQAVQRLKSKNRKLTTSMELLLRDLVAGQGGTHGGSHDSVHGDSHGGATEESASHGGDQESPPPGGGQTGGAQTEGNHPMEERTKRENQTEGIQTEGVHTEGVHTEGVQTEGVHTEGVQTEGRGGALGGDPPNRSLISQGVNTEEKVSASKQVYTHENRSFVSSGTNTNGVDVTDVGVDPNVINLTDVGVDPNVIDLTDVGTSPEEEMKGTQNREVQTEELNSHVKFTQTDESSSANREVLTDLHGMNICSVKRIMLACSASKNKKVQVTTTTMNASVQTVEATKRGKLFNWGVCQDVLYDRRRDRRTTRRIKKRQHVKGGRDSLFCSDEGSTGGDVSYEGSSGGDVSYEGSSGRDVSYESGSTSSTSAYAHFRCTEKKRKKEAGEYSTQSRFKGDWGGHLPARNRRNQLTANSRKNHLPARRRRVKANCNSLGASNSYALPRGKKPHRKSEREEVESLIEILKYSSDNCEPEVERYDELNFGSSRGSFHVYSSDHSRVRLKRREGKQRRHLRRTRKQVGDISEEDSIEGGYPPHKRTTPRGRMIKRPIMSNIQCRSCHPQCVIVKENKHVQTGEYFLESEFNFAPSSSSITPMGSPPCNVKKNIRTLKRKVKEYHSDYYDTLIICEHCKGVYVDVLTLHIVREYLARIGFRRCCGGKAEGAQRGECSEASTDEGSAQLSGECSDELSGECSGEVSGECSGEVSGESSGGHSGGHAATRAANQSGGESANPPAGALEALLIKRIPLKLPICTCTLVNLKYKKVLVRKEESAARVVRRPSGRLPSRPAKRKTKNHSVNISPQKEQLNRALLILNQLRVELKQIKCFVCKFLLLNERNELHRILLTSPRLTDVLPFLFRKYTLGGESECFSVVASSGGLPPSGVQVSTGTHGNFPHCASNSRGSHLTGMNPFMGSMLASTNDGGGSFADVSTPLCGVTTEEPHSPIIRRTHLLDGGRIANHGALESSSSLYSLDRCVNQANHNELCSEVATHKSNGAAHHSGSVPHRDHFVRQEGEENVTLFAIWSVLRLHELHVEYHIRRGGVGPSNGTGGAAEVSTELGGSFPKGGTPPNDNQASGTPPSDNPSCGAPPSCFTPPSGVDSFFEPYLPQLGGRITPSDERTSLTLIMRDVVKHVEENWKAIASVHLHLNEPLSAAPMRMADVLRLIRNYAKVGPYLSRLPNGGGGEGGTDKRPPEGGPDDLGREDLGGEVLSGDDRLAEWHRATGEHPLILRLKEKIEQLSEEKEATNKLLREAVEDKERYSQLCAALQQGRKPAEEGGPHKEKIDSCISRIDELHAEIEALKQQGGGERGGVGGGVGGGDGERGGGGDGDGGGDGGGDGDAGDDGDCDDARAKRPAAPSRASKRKTAATSSTLQGGQVDAIYNAIIILRNSITHLVTYVHKKIWGNARISLNHIRQLYTHVVNVLLDLPKELGLAVVFVRKREINFDVYIKKGGLSLEAAGGWLPMEKRFPSRDSLLALPDASQSDGSSLEGAVSPGRRKKKKKKKKKMTTPQMRTRNEANVVNATNELSERHSGDEAAVAAVAASQKKRKGGKKKVVQGAHCLVNLADVSDQVIRRGALRLPPSQRTRVRVRTLIRTFKHLRANHNTVAPSTCTLLSL</sequence>